<feature type="compositionally biased region" description="Basic residues" evidence="1">
    <location>
        <begin position="97"/>
        <end position="113"/>
    </location>
</feature>
<feature type="compositionally biased region" description="Basic and acidic residues" evidence="1">
    <location>
        <begin position="1"/>
        <end position="18"/>
    </location>
</feature>
<proteinExistence type="predicted"/>
<sequence length="119" mass="14926">MERIDGEMEGKKEEEEKNKKKRLKKRRRRRRRNTKESQTAIEFLVLSRLFDKRDRTVKEKAPPHPPLPPPTAAMENSLEKYYHAVWKWKWQCAVWRRRRKKKKKKMERTRKKKEYKEYE</sequence>
<protein>
    <submittedName>
        <fullName evidence="2">Uncharacterized protein</fullName>
    </submittedName>
</protein>
<feature type="compositionally biased region" description="Basic residues" evidence="1">
    <location>
        <begin position="19"/>
        <end position="33"/>
    </location>
</feature>
<gene>
    <name evidence="2" type="ORF">E2C01_101145</name>
</gene>
<comment type="caution">
    <text evidence="2">The sequence shown here is derived from an EMBL/GenBank/DDBJ whole genome shotgun (WGS) entry which is preliminary data.</text>
</comment>
<evidence type="ECO:0000313" key="2">
    <source>
        <dbReference type="EMBL" id="MPD05405.1"/>
    </source>
</evidence>
<feature type="region of interest" description="Disordered" evidence="1">
    <location>
        <begin position="1"/>
        <end position="38"/>
    </location>
</feature>
<dbReference type="Proteomes" id="UP000324222">
    <property type="component" value="Unassembled WGS sequence"/>
</dbReference>
<feature type="region of interest" description="Disordered" evidence="1">
    <location>
        <begin position="54"/>
        <end position="73"/>
    </location>
</feature>
<dbReference type="EMBL" id="VSRR010145838">
    <property type="protein sequence ID" value="MPD05405.1"/>
    <property type="molecule type" value="Genomic_DNA"/>
</dbReference>
<evidence type="ECO:0000256" key="1">
    <source>
        <dbReference type="SAM" id="MobiDB-lite"/>
    </source>
</evidence>
<organism evidence="2 3">
    <name type="scientific">Portunus trituberculatus</name>
    <name type="common">Swimming crab</name>
    <name type="synonym">Neptunus trituberculatus</name>
    <dbReference type="NCBI Taxonomy" id="210409"/>
    <lineage>
        <taxon>Eukaryota</taxon>
        <taxon>Metazoa</taxon>
        <taxon>Ecdysozoa</taxon>
        <taxon>Arthropoda</taxon>
        <taxon>Crustacea</taxon>
        <taxon>Multicrustacea</taxon>
        <taxon>Malacostraca</taxon>
        <taxon>Eumalacostraca</taxon>
        <taxon>Eucarida</taxon>
        <taxon>Decapoda</taxon>
        <taxon>Pleocyemata</taxon>
        <taxon>Brachyura</taxon>
        <taxon>Eubrachyura</taxon>
        <taxon>Portunoidea</taxon>
        <taxon>Portunidae</taxon>
        <taxon>Portuninae</taxon>
        <taxon>Portunus</taxon>
    </lineage>
</organism>
<dbReference type="AlphaFoldDB" id="A0A5B7KL82"/>
<name>A0A5B7KL82_PORTR</name>
<evidence type="ECO:0000313" key="3">
    <source>
        <dbReference type="Proteomes" id="UP000324222"/>
    </source>
</evidence>
<keyword evidence="3" id="KW-1185">Reference proteome</keyword>
<feature type="region of interest" description="Disordered" evidence="1">
    <location>
        <begin position="97"/>
        <end position="119"/>
    </location>
</feature>
<reference evidence="2 3" key="1">
    <citation type="submission" date="2019-05" db="EMBL/GenBank/DDBJ databases">
        <title>Another draft genome of Portunus trituberculatus and its Hox gene families provides insights of decapod evolution.</title>
        <authorList>
            <person name="Jeong J.-H."/>
            <person name="Song I."/>
            <person name="Kim S."/>
            <person name="Choi T."/>
            <person name="Kim D."/>
            <person name="Ryu S."/>
            <person name="Kim W."/>
        </authorList>
    </citation>
    <scope>NUCLEOTIDE SEQUENCE [LARGE SCALE GENOMIC DNA]</scope>
    <source>
        <tissue evidence="2">Muscle</tissue>
    </source>
</reference>
<accession>A0A5B7KL82</accession>